<dbReference type="Gramene" id="KQL27873">
    <property type="protein sequence ID" value="KQL27873"/>
    <property type="gene ID" value="SETIT_020289mg"/>
</dbReference>
<dbReference type="EnsemblPlants" id="KQL27873">
    <property type="protein sequence ID" value="KQL27873"/>
    <property type="gene ID" value="SETIT_020289mg"/>
</dbReference>
<evidence type="ECO:0000313" key="1">
    <source>
        <dbReference type="EnsemblPlants" id="KQL27873"/>
    </source>
</evidence>
<sequence>MLLHTLIEKINAAMGTSKRDKVQDSVKERCCTTHRHQPKAIG</sequence>
<protein>
    <submittedName>
        <fullName evidence="1">Uncharacterized protein</fullName>
    </submittedName>
</protein>
<dbReference type="AlphaFoldDB" id="K3Z171"/>
<dbReference type="EMBL" id="AGNK02000023">
    <property type="status" value="NOT_ANNOTATED_CDS"/>
    <property type="molecule type" value="Genomic_DNA"/>
</dbReference>
<organism evidence="1 2">
    <name type="scientific">Setaria italica</name>
    <name type="common">Foxtail millet</name>
    <name type="synonym">Panicum italicum</name>
    <dbReference type="NCBI Taxonomy" id="4555"/>
    <lineage>
        <taxon>Eukaryota</taxon>
        <taxon>Viridiplantae</taxon>
        <taxon>Streptophyta</taxon>
        <taxon>Embryophyta</taxon>
        <taxon>Tracheophyta</taxon>
        <taxon>Spermatophyta</taxon>
        <taxon>Magnoliopsida</taxon>
        <taxon>Liliopsida</taxon>
        <taxon>Poales</taxon>
        <taxon>Poaceae</taxon>
        <taxon>PACMAD clade</taxon>
        <taxon>Panicoideae</taxon>
        <taxon>Panicodae</taxon>
        <taxon>Paniceae</taxon>
        <taxon>Cenchrinae</taxon>
        <taxon>Setaria</taxon>
    </lineage>
</organism>
<dbReference type="Proteomes" id="UP000004995">
    <property type="component" value="Unassembled WGS sequence"/>
</dbReference>
<evidence type="ECO:0000313" key="2">
    <source>
        <dbReference type="Proteomes" id="UP000004995"/>
    </source>
</evidence>
<accession>K3Z171</accession>
<dbReference type="HOGENOM" id="CLU_3261421_0_0_1"/>
<name>K3Z171_SETIT</name>
<dbReference type="InParanoid" id="K3Z171"/>
<keyword evidence="2" id="KW-1185">Reference proteome</keyword>
<reference evidence="1" key="2">
    <citation type="submission" date="2018-08" db="UniProtKB">
        <authorList>
            <consortium name="EnsemblPlants"/>
        </authorList>
    </citation>
    <scope>IDENTIFICATION</scope>
    <source>
        <strain evidence="1">Yugu1</strain>
    </source>
</reference>
<reference evidence="2" key="1">
    <citation type="journal article" date="2012" name="Nat. Biotechnol.">
        <title>Reference genome sequence of the model plant Setaria.</title>
        <authorList>
            <person name="Bennetzen J.L."/>
            <person name="Schmutz J."/>
            <person name="Wang H."/>
            <person name="Percifield R."/>
            <person name="Hawkins J."/>
            <person name="Pontaroli A.C."/>
            <person name="Estep M."/>
            <person name="Feng L."/>
            <person name="Vaughn J.N."/>
            <person name="Grimwood J."/>
            <person name="Jenkins J."/>
            <person name="Barry K."/>
            <person name="Lindquist E."/>
            <person name="Hellsten U."/>
            <person name="Deshpande S."/>
            <person name="Wang X."/>
            <person name="Wu X."/>
            <person name="Mitros T."/>
            <person name="Triplett J."/>
            <person name="Yang X."/>
            <person name="Ye C.Y."/>
            <person name="Mauro-Herrera M."/>
            <person name="Wang L."/>
            <person name="Li P."/>
            <person name="Sharma M."/>
            <person name="Sharma R."/>
            <person name="Ronald P.C."/>
            <person name="Panaud O."/>
            <person name="Kellogg E.A."/>
            <person name="Brutnell T.P."/>
            <person name="Doust A.N."/>
            <person name="Tuskan G.A."/>
            <person name="Rokhsar D."/>
            <person name="Devos K.M."/>
        </authorList>
    </citation>
    <scope>NUCLEOTIDE SEQUENCE [LARGE SCALE GENOMIC DNA]</scope>
    <source>
        <strain evidence="2">cv. Yugu1</strain>
    </source>
</reference>
<proteinExistence type="predicted"/>